<keyword evidence="1" id="KW-0812">Transmembrane</keyword>
<gene>
    <name evidence="2" type="ORF">IDJ76_19635</name>
</gene>
<feature type="transmembrane region" description="Helical" evidence="1">
    <location>
        <begin position="186"/>
        <end position="207"/>
    </location>
</feature>
<proteinExistence type="predicted"/>
<name>A0A926NNG3_9SPHI</name>
<dbReference type="RefSeq" id="WP_191165850.1">
    <property type="nucleotide sequence ID" value="NZ_JACWMX010000011.1"/>
</dbReference>
<feature type="transmembrane region" description="Helical" evidence="1">
    <location>
        <begin position="90"/>
        <end position="109"/>
    </location>
</feature>
<keyword evidence="3" id="KW-1185">Reference proteome</keyword>
<feature type="transmembrane region" description="Helical" evidence="1">
    <location>
        <begin position="151"/>
        <end position="171"/>
    </location>
</feature>
<organism evidence="2 3">
    <name type="scientific">Mucilaginibacter glaciei</name>
    <dbReference type="NCBI Taxonomy" id="2772109"/>
    <lineage>
        <taxon>Bacteria</taxon>
        <taxon>Pseudomonadati</taxon>
        <taxon>Bacteroidota</taxon>
        <taxon>Sphingobacteriia</taxon>
        <taxon>Sphingobacteriales</taxon>
        <taxon>Sphingobacteriaceae</taxon>
        <taxon>Mucilaginibacter</taxon>
    </lineage>
</organism>
<protein>
    <submittedName>
        <fullName evidence="2">Uncharacterized protein</fullName>
    </submittedName>
</protein>
<sequence length="219" mass="25740">MLLFYTTYIVPWSVLIPAIFGLLYYKYLPLPYRIILGFVIFSGLVNSVNLFMMHILHMQTIIIFHIYAVFEFLFLSMFYRCFQNKARRNFISALMILFAILCVVNFFFFQKINAVNTYTRTFEAVVIMAYCVQFIFTQSDIDLEKNWGENGLNWINAGILIYYSSGIFLFMSSNYLIHADRFFNDAVWAIIDTMLVVEYILFAIGFYKCKAQQTISLSS</sequence>
<dbReference type="AlphaFoldDB" id="A0A926NNG3"/>
<feature type="transmembrane region" description="Helical" evidence="1">
    <location>
        <begin position="121"/>
        <end position="139"/>
    </location>
</feature>
<evidence type="ECO:0000313" key="2">
    <source>
        <dbReference type="EMBL" id="MBD1395324.1"/>
    </source>
</evidence>
<accession>A0A926NNG3</accession>
<feature type="transmembrane region" description="Helical" evidence="1">
    <location>
        <begin position="6"/>
        <end position="25"/>
    </location>
</feature>
<feature type="transmembrane region" description="Helical" evidence="1">
    <location>
        <begin position="32"/>
        <end position="52"/>
    </location>
</feature>
<dbReference type="EMBL" id="JACWMX010000011">
    <property type="protein sequence ID" value="MBD1395324.1"/>
    <property type="molecule type" value="Genomic_DNA"/>
</dbReference>
<evidence type="ECO:0000256" key="1">
    <source>
        <dbReference type="SAM" id="Phobius"/>
    </source>
</evidence>
<keyword evidence="1" id="KW-1133">Transmembrane helix</keyword>
<evidence type="ECO:0000313" key="3">
    <source>
        <dbReference type="Proteomes" id="UP000619078"/>
    </source>
</evidence>
<dbReference type="Proteomes" id="UP000619078">
    <property type="component" value="Unassembled WGS sequence"/>
</dbReference>
<feature type="transmembrane region" description="Helical" evidence="1">
    <location>
        <begin position="58"/>
        <end position="78"/>
    </location>
</feature>
<keyword evidence="1" id="KW-0472">Membrane</keyword>
<comment type="caution">
    <text evidence="2">The sequence shown here is derived from an EMBL/GenBank/DDBJ whole genome shotgun (WGS) entry which is preliminary data.</text>
</comment>
<reference evidence="2" key="1">
    <citation type="submission" date="2020-09" db="EMBL/GenBank/DDBJ databases">
        <title>Novel species of Mucilaginibacter isolated from a glacier on the Tibetan Plateau.</title>
        <authorList>
            <person name="Liu Q."/>
            <person name="Xin Y.-H."/>
        </authorList>
    </citation>
    <scope>NUCLEOTIDE SEQUENCE</scope>
    <source>
        <strain evidence="2">ZB1P21</strain>
    </source>
</reference>